<feature type="region of interest" description="Disordered" evidence="1">
    <location>
        <begin position="947"/>
        <end position="1058"/>
    </location>
</feature>
<name>A0A9C5ZKJ2_9MUSC</name>
<keyword evidence="4" id="KW-1185">Reference proteome</keyword>
<feature type="compositionally biased region" description="Acidic residues" evidence="1">
    <location>
        <begin position="1503"/>
        <end position="1519"/>
    </location>
</feature>
<feature type="domain" description="PDZ" evidence="3">
    <location>
        <begin position="185"/>
        <end position="263"/>
    </location>
</feature>
<dbReference type="PROSITE" id="PS50010">
    <property type="entry name" value="DH_2"/>
    <property type="match status" value="1"/>
</dbReference>
<feature type="compositionally biased region" description="Acidic residues" evidence="1">
    <location>
        <begin position="1706"/>
        <end position="1726"/>
    </location>
</feature>
<feature type="region of interest" description="Disordered" evidence="1">
    <location>
        <begin position="1499"/>
        <end position="1530"/>
    </location>
</feature>
<feature type="compositionally biased region" description="Basic and acidic residues" evidence="1">
    <location>
        <begin position="1676"/>
        <end position="1689"/>
    </location>
</feature>
<dbReference type="KEGG" id="gfs:119644786"/>
<reference evidence="5 6" key="1">
    <citation type="submission" date="2025-04" db="UniProtKB">
        <authorList>
            <consortium name="RefSeq"/>
        </authorList>
    </citation>
    <scope>IDENTIFICATION</scope>
    <source>
        <tissue evidence="5 6">Whole body pupa</tissue>
    </source>
</reference>
<dbReference type="GO" id="GO:0005085">
    <property type="term" value="F:guanyl-nucleotide exchange factor activity"/>
    <property type="evidence" value="ECO:0007669"/>
    <property type="project" value="InterPro"/>
</dbReference>
<dbReference type="GO" id="GO:0005634">
    <property type="term" value="C:nucleus"/>
    <property type="evidence" value="ECO:0007669"/>
    <property type="project" value="TreeGrafter"/>
</dbReference>
<feature type="region of interest" description="Disordered" evidence="1">
    <location>
        <begin position="1182"/>
        <end position="1214"/>
    </location>
</feature>
<feature type="region of interest" description="Disordered" evidence="1">
    <location>
        <begin position="2309"/>
        <end position="2340"/>
    </location>
</feature>
<feature type="domain" description="DH" evidence="2">
    <location>
        <begin position="377"/>
        <end position="560"/>
    </location>
</feature>
<dbReference type="PANTHER" id="PTHR46848">
    <property type="entry name" value="REGULATOR OF G-PROTEIN SIGNALING 3"/>
    <property type="match status" value="1"/>
</dbReference>
<dbReference type="InterPro" id="IPR035899">
    <property type="entry name" value="DBL_dom_sf"/>
</dbReference>
<feature type="region of interest" description="Disordered" evidence="1">
    <location>
        <begin position="2153"/>
        <end position="2174"/>
    </location>
</feature>
<feature type="compositionally biased region" description="Polar residues" evidence="1">
    <location>
        <begin position="1429"/>
        <end position="1441"/>
    </location>
</feature>
<dbReference type="PROSITE" id="PS50106">
    <property type="entry name" value="PDZ"/>
    <property type="match status" value="1"/>
</dbReference>
<dbReference type="Proteomes" id="UP000092443">
    <property type="component" value="Unplaced"/>
</dbReference>
<feature type="compositionally biased region" description="Polar residues" evidence="1">
    <location>
        <begin position="2156"/>
        <end position="2169"/>
    </location>
</feature>
<feature type="region of interest" description="Disordered" evidence="1">
    <location>
        <begin position="1891"/>
        <end position="1924"/>
    </location>
</feature>
<gene>
    <name evidence="5 6" type="primary">LOC119644786</name>
</gene>
<dbReference type="CDD" id="cd00136">
    <property type="entry name" value="PDZ_canonical"/>
    <property type="match status" value="1"/>
</dbReference>
<dbReference type="Pfam" id="PF00621">
    <property type="entry name" value="RhoGEF"/>
    <property type="match status" value="1"/>
</dbReference>
<evidence type="ECO:0000313" key="6">
    <source>
        <dbReference type="RefSeq" id="XP_037900458.1"/>
    </source>
</evidence>
<dbReference type="Gene3D" id="2.30.42.10">
    <property type="match status" value="1"/>
</dbReference>
<feature type="region of interest" description="Disordered" evidence="1">
    <location>
        <begin position="1413"/>
        <end position="1473"/>
    </location>
</feature>
<dbReference type="GeneID" id="119644786"/>
<feature type="region of interest" description="Disordered" evidence="1">
    <location>
        <begin position="1667"/>
        <end position="1753"/>
    </location>
</feature>
<dbReference type="SUPFAM" id="SSF50729">
    <property type="entry name" value="PH domain-like"/>
    <property type="match status" value="1"/>
</dbReference>
<evidence type="ECO:0000259" key="2">
    <source>
        <dbReference type="PROSITE" id="PS50010"/>
    </source>
</evidence>
<feature type="region of interest" description="Disordered" evidence="1">
    <location>
        <begin position="1982"/>
        <end position="2038"/>
    </location>
</feature>
<dbReference type="SUPFAM" id="SSF48065">
    <property type="entry name" value="DBL homology domain (DH-domain)"/>
    <property type="match status" value="1"/>
</dbReference>
<organism evidence="4 6">
    <name type="scientific">Glossina fuscipes</name>
    <dbReference type="NCBI Taxonomy" id="7396"/>
    <lineage>
        <taxon>Eukaryota</taxon>
        <taxon>Metazoa</taxon>
        <taxon>Ecdysozoa</taxon>
        <taxon>Arthropoda</taxon>
        <taxon>Hexapoda</taxon>
        <taxon>Insecta</taxon>
        <taxon>Pterygota</taxon>
        <taxon>Neoptera</taxon>
        <taxon>Endopterygota</taxon>
        <taxon>Diptera</taxon>
        <taxon>Brachycera</taxon>
        <taxon>Muscomorpha</taxon>
        <taxon>Hippoboscoidea</taxon>
        <taxon>Glossinidae</taxon>
        <taxon>Glossina</taxon>
    </lineage>
</organism>
<dbReference type="SUPFAM" id="SSF50156">
    <property type="entry name" value="PDZ domain-like"/>
    <property type="match status" value="1"/>
</dbReference>
<feature type="compositionally biased region" description="Acidic residues" evidence="1">
    <location>
        <begin position="1460"/>
        <end position="1473"/>
    </location>
</feature>
<feature type="compositionally biased region" description="Low complexity" evidence="1">
    <location>
        <begin position="47"/>
        <end position="71"/>
    </location>
</feature>
<feature type="compositionally biased region" description="Polar residues" evidence="1">
    <location>
        <begin position="1610"/>
        <end position="1625"/>
    </location>
</feature>
<dbReference type="InterPro" id="IPR036034">
    <property type="entry name" value="PDZ_sf"/>
</dbReference>
<feature type="region of interest" description="Disordered" evidence="1">
    <location>
        <begin position="1562"/>
        <end position="1630"/>
    </location>
</feature>
<dbReference type="PANTHER" id="PTHR46848:SF1">
    <property type="entry name" value="REGULATOR OF G-PROTEIN SIGNALING 3"/>
    <property type="match status" value="1"/>
</dbReference>
<feature type="compositionally biased region" description="Polar residues" evidence="1">
    <location>
        <begin position="2309"/>
        <end position="2319"/>
    </location>
</feature>
<dbReference type="InterPro" id="IPR001478">
    <property type="entry name" value="PDZ"/>
</dbReference>
<dbReference type="RefSeq" id="XP_037900452.1">
    <property type="nucleotide sequence ID" value="XM_038044524.1"/>
</dbReference>
<dbReference type="Gene3D" id="1.20.900.10">
    <property type="entry name" value="Dbl homology (DH) domain"/>
    <property type="match status" value="1"/>
</dbReference>
<feature type="region of interest" description="Disordered" evidence="1">
    <location>
        <begin position="152"/>
        <end position="182"/>
    </location>
</feature>
<dbReference type="RefSeq" id="XP_037900458.1">
    <property type="nucleotide sequence ID" value="XM_038044530.1"/>
</dbReference>
<protein>
    <submittedName>
        <fullName evidence="5 6">Serine-rich adhesin for platelets-like isoform X1</fullName>
    </submittedName>
</protein>
<feature type="region of interest" description="Disordered" evidence="1">
    <location>
        <begin position="47"/>
        <end position="74"/>
    </location>
</feature>
<accession>A0A9C5ZKJ2</accession>
<dbReference type="Pfam" id="PF00595">
    <property type="entry name" value="PDZ"/>
    <property type="match status" value="1"/>
</dbReference>
<evidence type="ECO:0000259" key="3">
    <source>
        <dbReference type="PROSITE" id="PS50106"/>
    </source>
</evidence>
<dbReference type="SMART" id="SM00228">
    <property type="entry name" value="PDZ"/>
    <property type="match status" value="1"/>
</dbReference>
<feature type="compositionally biased region" description="Polar residues" evidence="1">
    <location>
        <begin position="152"/>
        <end position="161"/>
    </location>
</feature>
<feature type="compositionally biased region" description="Low complexity" evidence="1">
    <location>
        <begin position="1985"/>
        <end position="1995"/>
    </location>
</feature>
<feature type="compositionally biased region" description="Polar residues" evidence="1">
    <location>
        <begin position="947"/>
        <end position="956"/>
    </location>
</feature>
<feature type="compositionally biased region" description="Low complexity" evidence="1">
    <location>
        <begin position="1014"/>
        <end position="1032"/>
    </location>
</feature>
<feature type="compositionally biased region" description="Polar residues" evidence="1">
    <location>
        <begin position="1563"/>
        <end position="1574"/>
    </location>
</feature>
<feature type="compositionally biased region" description="Polar residues" evidence="1">
    <location>
        <begin position="978"/>
        <end position="1007"/>
    </location>
</feature>
<evidence type="ECO:0000313" key="5">
    <source>
        <dbReference type="RefSeq" id="XP_037900452.1"/>
    </source>
</evidence>
<evidence type="ECO:0000313" key="4">
    <source>
        <dbReference type="Proteomes" id="UP000092443"/>
    </source>
</evidence>
<proteinExistence type="predicted"/>
<dbReference type="InterPro" id="IPR000219">
    <property type="entry name" value="DH_dom"/>
</dbReference>
<dbReference type="Gene3D" id="2.30.29.30">
    <property type="entry name" value="Pleckstrin-homology domain (PH domain)/Phosphotyrosine-binding domain (PTB)"/>
    <property type="match status" value="1"/>
</dbReference>
<dbReference type="GO" id="GO:0005886">
    <property type="term" value="C:plasma membrane"/>
    <property type="evidence" value="ECO:0007669"/>
    <property type="project" value="TreeGrafter"/>
</dbReference>
<sequence>MSFPLLTLLHQEINGSYKLQSQECVNKPQPAIPLIASHHFYGNILQHQQHQQQHQQQQQQQRQQQSDQQQQLSLNQNRITAKATRTTCSVNMANTFTQMRSNDDDVISIDSMAQPLAVGEHQAPMVLSKKALHQRDADENLFLRFLELDPPNSTEATTAGQATPAASDRRSSGSKPVGRTPFTMTKKLTRTAERGFGFSIVWTHPPRVEKIEAGLSADRSGILPGDYVIFVDKHNVVTMPEADVLNLIRSQGATLTLEIFRRSGSGTAIGSAMGGGAASAAGTSRSYATNTLPMNGKMSRIPSGNSNYAASEELCINANNVTKRTIVGPAAAQPASVARPPTACSMGTSSSIEAAKRRLNLPQVTFSKESIAPISDNRRKFLLQLISREQNFMSALHFGMQRFVQPLQERKDLITPNDHRTLFQNIDELLRISEDILEQLCHDDQEPQMNFASRVYLSKTTAICAAYKKYCNGIKRADCVLVNKSRQTGSEFISFITEPPVPRKRPDLTMFIHRPLQHFREILKLMQLLASNCHVDTEEHKNFTTVISELQAAYREITVSSGLMEPLGEGRPLLTLQDLESRMVFTKCKPFTLAVQGRQWIFGGDLSRVEGRSVKPYWTLLFSDIIVFAKVSRDRVLFITEEPIPIANIVDSCFHMRKKTTEFRLTVDPNGRLAESPTGYCAPDLTKTPKKGARRKSLILRAPSLELKAVWQNLLQRQIFLVNAALGSTPLSSPLDSPDVLNTLVPLSDIGVASASIGSIKLSSMDSINIRNQHQQQQQQHQQSNRLSNVSEQIEKLIDEKCRFLNKTGTAKSSALHLANWMKGQLDKQQEQARLAAARSPETLAPEDEHILYTDSDQDERITYWTRQQLEKRTKELNLVKENGYIHAKTNGLGKRLSGVEEISMSDNFSEGVSQSHSTTSDSQITVRSSPIVLDKLAVCRHCHKNCQQNQNSSPSAVGKTGVGQTQPSSPPPPCTKSIKTNLEDSSNTTGLISNSLKVQHSQSSPNRCCKINGSGSRASSVTSISSSTVTGEHPSERSSSKLIASSSKRETGDTESDVAQLISDDVYQSEATDEGGLASSISGSSGVEEVRKLITHNIHKLRILDEHNEANVLLNGHYLGSGGGDECTRNEKQQMEEEAAKLASPKRFRITPQVAKEVDENNELADQEVLTTVTVTEIATVVKNEPPSQTPKSPSKPQTPKPTKSPSKLSHSSGSPCKQFVPCNCPCRPADFANTTLSPDELEHETCKLLESPRKSPVLTSNKQEDKLEELYENIHKNCKCICGGEESDKTDPQEEDNVENHAIKADSDEEEDLSLMLIGLAQLTPAAKLLNMKTPTAPMPTPTTTSSCYIENGFVPTIAVVPPTPDSVLTKTSTNVWDNSGTHMSVTTSTATNLLISNVPRQAIIENIPEDSCDESPLDEEPPYRPMNTTLRRYGTMSSLERLPSEDRLEPADNMPEYQDDDEEDDDDDEELMDKARADNIELDNEIRVVTKALYNHRNDDDDDEDDDDDIDEEADELLSGAKSNGAAWASRASTFVAGKMSFFEESRAFIDKYLGRWNQDHSSSSIQNNNSETDEQMDECTSGATSGEEVWGTPTSGGDNDELHLANSENTHSSPTKSSNSLNDDDDTELMMDELLMAPPMTASTIRGLLPRFDFYRRRLEPLFEEETESDEEKTQQESEELKKGETTTNGHYLEDSEAGSSSDEDPVNEADYDEEDEEDLTSTEDRLQPNLQTTILGPRPLRNPTANHSLPSTVLKASSCEYLLEPRAAKPLITSATINNNDLVTACNSETVTPIISSMTLTTTMTTSSTTDKDVSMKVTAATTQSLVHSQTSTTTSNVNVTIKQEKDECYSRIEEVAKNKTMSRPAKFIPPPPPPRRLLLTRTNLKTGGPYTATTKAPLPPVRSGASADNGYSAGADESVDPTVGIMNVTPASKMTPRKSQRPDVCNIKTSEENTEVTKVRPSSTIIETSLLGMVEKKPVSTSSTTVSMTNEKEKVPQPKPRQTKQQTQTTDISSRGDERTTKSPCALAGVGSGLSPRLEMRLALNHDILGDEDLICYDPGPDLTTILGHDLSTFHRLTGRDLLNRSATNRVQPKEAVISYSQQRNSKMDTPTVNRRTRTSLQLQQQTLTTAASATPFVGSARVGGVPQHLQPNRNTWSSSASAVPSRDGNVNVAANCKDYSYSSDENKLSDLEILARREKIYCMSQLKSGSLARTGTATTTMTTSMTATMKSNNLSSSSQALAMMTMTTTTTEDVNEGTSQRTRKLVRDETALMDFSKANKLFNFIKRRNSELSSSANCSQISLNDSNANSTPVHRGSPVSPRKDNDKPSLNRRLWKHLTKRRRANSVSEIAAS</sequence>
<dbReference type="InterPro" id="IPR011993">
    <property type="entry name" value="PH-like_dom_sf"/>
</dbReference>
<evidence type="ECO:0000256" key="1">
    <source>
        <dbReference type="SAM" id="MobiDB-lite"/>
    </source>
</evidence>
<feature type="compositionally biased region" description="Acidic residues" evidence="1">
    <location>
        <begin position="1413"/>
        <end position="1423"/>
    </location>
</feature>